<accession>A0ABS9KBJ8</accession>
<dbReference type="PANTHER" id="PTHR24104">
    <property type="entry name" value="E3 UBIQUITIN-PROTEIN LIGASE NHLRC1-RELATED"/>
    <property type="match status" value="1"/>
</dbReference>
<gene>
    <name evidence="1" type="ORF">L6773_06455</name>
</gene>
<dbReference type="EMBL" id="JAKLWS010000006">
    <property type="protein sequence ID" value="MCG2588200.1"/>
    <property type="molecule type" value="Genomic_DNA"/>
</dbReference>
<reference evidence="1" key="2">
    <citation type="submission" date="2024-05" db="EMBL/GenBank/DDBJ databases">
        <title>Rhodohalobacter halophilus gen. nov., sp. nov., a moderately halophilic member of the family Balneolaceae.</title>
        <authorList>
            <person name="Xia J."/>
        </authorList>
    </citation>
    <scope>NUCLEOTIDE SEQUENCE</scope>
    <source>
        <strain evidence="1">WB101</strain>
    </source>
</reference>
<evidence type="ECO:0000313" key="2">
    <source>
        <dbReference type="Proteomes" id="UP001165366"/>
    </source>
</evidence>
<reference evidence="1" key="1">
    <citation type="submission" date="2022-01" db="EMBL/GenBank/DDBJ databases">
        <authorList>
            <person name="Wang Y."/>
        </authorList>
    </citation>
    <scope>NUCLEOTIDE SEQUENCE</scope>
    <source>
        <strain evidence="1">WB101</strain>
    </source>
</reference>
<protein>
    <submittedName>
        <fullName evidence="1">6-bladed beta-propeller</fullName>
    </submittedName>
</protein>
<organism evidence="1 2">
    <name type="scientific">Rhodohalobacter sulfatireducens</name>
    <dbReference type="NCBI Taxonomy" id="2911366"/>
    <lineage>
        <taxon>Bacteria</taxon>
        <taxon>Pseudomonadati</taxon>
        <taxon>Balneolota</taxon>
        <taxon>Balneolia</taxon>
        <taxon>Balneolales</taxon>
        <taxon>Balneolaceae</taxon>
        <taxon>Rhodohalobacter</taxon>
    </lineage>
</organism>
<sequence length="401" mass="46333">MSDINKYSIVFLAVLLFVFVSCSKSDTHQPIDRTPTIDISIDLIIGAEDQPLDYQLGRPIAVRTDEEGNIYIADRASKQIKVFDEEGNHLKNLGGRGRGPGEFQDIELMEITPDGDLVVMDRGLLKYKVISTEGEFVEAWPYNLSKQFYPQGISYMNDEILALFLNSSSAEDIQIFNRDLFHVYTTDFQQKKSSFVPFKDLELKGMFPWILMAYHPGSFKYIMDQNVLVFSPGVYNGSLFMYKKQANGNWEFDKTLRGSPPNVMPYEVFDSEQKYIQAVENQDPKAIKANFRDGIYMGRQLSMDAGLYRLEDGRIVHFYAEWREGYTKSPDSNTHLMDLYVQIFDQDGSLRAHSYLFAYPERHQFAQYSPVNWKDEKDRFYLFASPNDIPTVRRFSLGLSE</sequence>
<dbReference type="RefSeq" id="WP_237853044.1">
    <property type="nucleotide sequence ID" value="NZ_JAKLWS010000006.1"/>
</dbReference>
<name>A0ABS9KBJ8_9BACT</name>
<dbReference type="Pfam" id="PF17170">
    <property type="entry name" value="DUF5128"/>
    <property type="match status" value="1"/>
</dbReference>
<dbReference type="PROSITE" id="PS51257">
    <property type="entry name" value="PROKAR_LIPOPROTEIN"/>
    <property type="match status" value="1"/>
</dbReference>
<proteinExistence type="predicted"/>
<keyword evidence="2" id="KW-1185">Reference proteome</keyword>
<evidence type="ECO:0000313" key="1">
    <source>
        <dbReference type="EMBL" id="MCG2588200.1"/>
    </source>
</evidence>
<dbReference type="InterPro" id="IPR050952">
    <property type="entry name" value="TRIM-NHL_E3_ligases"/>
</dbReference>
<comment type="caution">
    <text evidence="1">The sequence shown here is derived from an EMBL/GenBank/DDBJ whole genome shotgun (WGS) entry which is preliminary data.</text>
</comment>
<dbReference type="SUPFAM" id="SSF101898">
    <property type="entry name" value="NHL repeat"/>
    <property type="match status" value="1"/>
</dbReference>
<dbReference type="PANTHER" id="PTHR24104:SF25">
    <property type="entry name" value="PROTEIN LIN-41"/>
    <property type="match status" value="1"/>
</dbReference>
<dbReference type="Gene3D" id="2.120.10.30">
    <property type="entry name" value="TolB, C-terminal domain"/>
    <property type="match status" value="1"/>
</dbReference>
<dbReference type="InterPro" id="IPR011042">
    <property type="entry name" value="6-blade_b-propeller_TolB-like"/>
</dbReference>
<dbReference type="Proteomes" id="UP001165366">
    <property type="component" value="Unassembled WGS sequence"/>
</dbReference>